<proteinExistence type="inferred from homology"/>
<dbReference type="PANTHER" id="PTHR14369">
    <property type="entry name" value="SURFEIT LOCUS PROTEIN 6"/>
    <property type="match status" value="1"/>
</dbReference>
<dbReference type="AlphaFoldDB" id="A0A2A4K2P0"/>
<dbReference type="InterPro" id="IPR029190">
    <property type="entry name" value="Rrp14/SURF6_C"/>
</dbReference>
<dbReference type="Pfam" id="PF04935">
    <property type="entry name" value="SURF6"/>
    <property type="match status" value="1"/>
</dbReference>
<dbReference type="EMBL" id="NWSH01000248">
    <property type="protein sequence ID" value="PCG78043.1"/>
    <property type="molecule type" value="Genomic_DNA"/>
</dbReference>
<keyword evidence="3" id="KW-0539">Nucleus</keyword>
<comment type="caution">
    <text evidence="7">The sequence shown here is derived from an EMBL/GenBank/DDBJ whole genome shotgun (WGS) entry which is preliminary data.</text>
</comment>
<evidence type="ECO:0000259" key="6">
    <source>
        <dbReference type="Pfam" id="PF04935"/>
    </source>
</evidence>
<evidence type="ECO:0000256" key="3">
    <source>
        <dbReference type="ARBA" id="ARBA00023242"/>
    </source>
</evidence>
<organism evidence="7">
    <name type="scientific">Heliothis virescens</name>
    <name type="common">Tobacco budworm moth</name>
    <dbReference type="NCBI Taxonomy" id="7102"/>
    <lineage>
        <taxon>Eukaryota</taxon>
        <taxon>Metazoa</taxon>
        <taxon>Ecdysozoa</taxon>
        <taxon>Arthropoda</taxon>
        <taxon>Hexapoda</taxon>
        <taxon>Insecta</taxon>
        <taxon>Pterygota</taxon>
        <taxon>Neoptera</taxon>
        <taxon>Endopterygota</taxon>
        <taxon>Lepidoptera</taxon>
        <taxon>Glossata</taxon>
        <taxon>Ditrysia</taxon>
        <taxon>Noctuoidea</taxon>
        <taxon>Noctuidae</taxon>
        <taxon>Heliothinae</taxon>
        <taxon>Heliothis</taxon>
    </lineage>
</organism>
<feature type="compositionally biased region" description="Basic residues" evidence="5">
    <location>
        <begin position="100"/>
        <end position="115"/>
    </location>
</feature>
<dbReference type="GO" id="GO:0005730">
    <property type="term" value="C:nucleolus"/>
    <property type="evidence" value="ECO:0007669"/>
    <property type="project" value="TreeGrafter"/>
</dbReference>
<feature type="region of interest" description="Disordered" evidence="5">
    <location>
        <begin position="89"/>
        <end position="144"/>
    </location>
</feature>
<sequence length="292" mass="34316">MTQQKKLKKIKKIKEDLSKEFTFLKNVFSVMSLPLQMKGENEDNMDIEIVNENQKSNEDTEMPKRARSIAELEEKLEKIKSQNKFSFKNKLQKKSLSSKLNKKLKKTERKNKTKVKPTVDAPFADMLKPSTEEKPKPKANISKPVFNNEGKLVFSKFDFANVGKKERVNKVEKDPKKILENLKQQEDRIRNLEEKEDQGKVKEIKEKIAWKNVLQKAEGQKVKDDPILLKKSIKKMDQKKKQSKKQWDTRVKNVEQKKDERQKKRAENIAKKKKEKKSKIIKTSVKRGRVVI</sequence>
<evidence type="ECO:0000313" key="7">
    <source>
        <dbReference type="EMBL" id="PCG78043.1"/>
    </source>
</evidence>
<gene>
    <name evidence="7" type="ORF">B5V51_5467</name>
</gene>
<feature type="coiled-coil region" evidence="4">
    <location>
        <begin position="175"/>
        <end position="202"/>
    </location>
</feature>
<dbReference type="STRING" id="7102.A0A2A4K2P0"/>
<evidence type="ECO:0000256" key="4">
    <source>
        <dbReference type="SAM" id="Coils"/>
    </source>
</evidence>
<evidence type="ECO:0000256" key="1">
    <source>
        <dbReference type="ARBA" id="ARBA00004123"/>
    </source>
</evidence>
<dbReference type="GO" id="GO:0042273">
    <property type="term" value="P:ribosomal large subunit biogenesis"/>
    <property type="evidence" value="ECO:0007669"/>
    <property type="project" value="TreeGrafter"/>
</dbReference>
<feature type="region of interest" description="Disordered" evidence="5">
    <location>
        <begin position="233"/>
        <end position="292"/>
    </location>
</feature>
<feature type="compositionally biased region" description="Low complexity" evidence="5">
    <location>
        <begin position="89"/>
        <end position="99"/>
    </location>
</feature>
<comment type="similarity">
    <text evidence="2">Belongs to the SURF6 family.</text>
</comment>
<comment type="subcellular location">
    <subcellularLocation>
        <location evidence="1">Nucleus</location>
    </subcellularLocation>
</comment>
<dbReference type="GO" id="GO:0042274">
    <property type="term" value="P:ribosomal small subunit biogenesis"/>
    <property type="evidence" value="ECO:0007669"/>
    <property type="project" value="TreeGrafter"/>
</dbReference>
<name>A0A2A4K2P0_HELVI</name>
<evidence type="ECO:0000256" key="5">
    <source>
        <dbReference type="SAM" id="MobiDB-lite"/>
    </source>
</evidence>
<keyword evidence="4" id="KW-0175">Coiled coil</keyword>
<accession>A0A2A4K2P0</accession>
<feature type="compositionally biased region" description="Basic and acidic residues" evidence="5">
    <location>
        <begin position="233"/>
        <end position="270"/>
    </location>
</feature>
<feature type="domain" description="Ribosomal RNA-processing protein 14/surfeit locus protein 6 C-terminal" evidence="6">
    <location>
        <begin position="96"/>
        <end position="279"/>
    </location>
</feature>
<reference evidence="7" key="1">
    <citation type="submission" date="2017-09" db="EMBL/GenBank/DDBJ databases">
        <title>Contemporary evolution of a Lepidopteran species, Heliothis virescens, in response to modern agricultural practices.</title>
        <authorList>
            <person name="Fritz M.L."/>
            <person name="Deyonke A.M."/>
            <person name="Papanicolaou A."/>
            <person name="Micinski S."/>
            <person name="Westbrook J."/>
            <person name="Gould F."/>
        </authorList>
    </citation>
    <scope>NUCLEOTIDE SEQUENCE [LARGE SCALE GENOMIC DNA]</scope>
    <source>
        <strain evidence="7">HvINT-</strain>
        <tissue evidence="7">Whole body</tissue>
    </source>
</reference>
<dbReference type="PANTHER" id="PTHR14369:SF0">
    <property type="entry name" value="SURFEIT LOCUS PROTEIN 6"/>
    <property type="match status" value="1"/>
</dbReference>
<dbReference type="InterPro" id="IPR007019">
    <property type="entry name" value="SURF6"/>
</dbReference>
<dbReference type="GO" id="GO:0003723">
    <property type="term" value="F:RNA binding"/>
    <property type="evidence" value="ECO:0007669"/>
    <property type="project" value="TreeGrafter"/>
</dbReference>
<protein>
    <recommendedName>
        <fullName evidence="6">Ribosomal RNA-processing protein 14/surfeit locus protein 6 C-terminal domain-containing protein</fullName>
    </recommendedName>
</protein>
<feature type="compositionally biased region" description="Basic residues" evidence="5">
    <location>
        <begin position="271"/>
        <end position="292"/>
    </location>
</feature>
<evidence type="ECO:0000256" key="2">
    <source>
        <dbReference type="ARBA" id="ARBA00005904"/>
    </source>
</evidence>
<dbReference type="GO" id="GO:0003677">
    <property type="term" value="F:DNA binding"/>
    <property type="evidence" value="ECO:0007669"/>
    <property type="project" value="TreeGrafter"/>
</dbReference>